<dbReference type="EMBL" id="CP157947">
    <property type="protein sequence ID" value="XBS71293.1"/>
    <property type="molecule type" value="Genomic_DNA"/>
</dbReference>
<organism evidence="1">
    <name type="scientific">Acerihabitans sp. KWT182</name>
    <dbReference type="NCBI Taxonomy" id="3157919"/>
    <lineage>
        <taxon>Bacteria</taxon>
        <taxon>Pseudomonadati</taxon>
        <taxon>Pseudomonadota</taxon>
        <taxon>Gammaproteobacteria</taxon>
        <taxon>Enterobacterales</taxon>
        <taxon>Pectobacteriaceae</taxon>
        <taxon>Acerihabitans</taxon>
    </lineage>
</organism>
<dbReference type="InterPro" id="IPR011044">
    <property type="entry name" value="Quino_amine_DH_bsu"/>
</dbReference>
<protein>
    <recommendedName>
        <fullName evidence="2">S9 family peptidase</fullName>
    </recommendedName>
</protein>
<dbReference type="SUPFAM" id="SSF50969">
    <property type="entry name" value="YVTN repeat-like/Quinoprotein amine dehydrogenase"/>
    <property type="match status" value="1"/>
</dbReference>
<gene>
    <name evidence="1" type="ORF">ABK905_10300</name>
</gene>
<evidence type="ECO:0008006" key="2">
    <source>
        <dbReference type="Google" id="ProtNLM"/>
    </source>
</evidence>
<sequence length="320" mass="36181">MTAEPLSSENGLRRWLPNAGDISPTSVTKFALSEGQQPMFWVDDSHQIWAETPDGVKTRLYRPSTDHPVDDIIVSPDGDIIVLVVERTAHRLVALYYHLPPMGSEEAGREKEHFDDAQLNGEFVFGRAPWVSNQGELYLPWPNHWSFLEEDHPRWTTPEGFQPDFVSLDQRFLGYVKRNDEMHDHEIMLLDTTNEHNLLLRRNQPVSINSYGLGKMVSVAFSALNALAAVGFADGYIEIYRIGTDENEQDVISLGFARVPMGQYILGDSRHPKPKQMVMKFANAFDRLLVFHDVGDFRTDQTGNGTYGVSEVYLADLEGG</sequence>
<proteinExistence type="predicted"/>
<dbReference type="AlphaFoldDB" id="A0AAU7QEE8"/>
<evidence type="ECO:0000313" key="1">
    <source>
        <dbReference type="EMBL" id="XBS71293.1"/>
    </source>
</evidence>
<accession>A0AAU7QEE8</accession>
<reference evidence="1" key="1">
    <citation type="submission" date="2024-06" db="EMBL/GenBank/DDBJ databases">
        <authorList>
            <person name="Coelho C."/>
            <person name="Bento M."/>
            <person name="Garcia E."/>
            <person name="Camelo A."/>
            <person name="Brandao I."/>
            <person name="Espirito Santo C."/>
            <person name="Trovao J."/>
            <person name="Verissimo A."/>
            <person name="Costa J."/>
            <person name="Tiago I."/>
        </authorList>
    </citation>
    <scope>NUCLEOTIDE SEQUENCE</scope>
    <source>
        <strain evidence="1">KWT182</strain>
    </source>
</reference>
<name>A0AAU7QEE8_9GAMM</name>